<reference evidence="2" key="1">
    <citation type="journal article" date="2020" name="Stud. Mycol.">
        <title>101 Dothideomycetes genomes: a test case for predicting lifestyles and emergence of pathogens.</title>
        <authorList>
            <person name="Haridas S."/>
            <person name="Albert R."/>
            <person name="Binder M."/>
            <person name="Bloem J."/>
            <person name="Labutti K."/>
            <person name="Salamov A."/>
            <person name="Andreopoulos B."/>
            <person name="Baker S."/>
            <person name="Barry K."/>
            <person name="Bills G."/>
            <person name="Bluhm B."/>
            <person name="Cannon C."/>
            <person name="Castanera R."/>
            <person name="Culley D."/>
            <person name="Daum C."/>
            <person name="Ezra D."/>
            <person name="Gonzalez J."/>
            <person name="Henrissat B."/>
            <person name="Kuo A."/>
            <person name="Liang C."/>
            <person name="Lipzen A."/>
            <person name="Lutzoni F."/>
            <person name="Magnuson J."/>
            <person name="Mondo S."/>
            <person name="Nolan M."/>
            <person name="Ohm R."/>
            <person name="Pangilinan J."/>
            <person name="Park H.-J."/>
            <person name="Ramirez L."/>
            <person name="Alfaro M."/>
            <person name="Sun H."/>
            <person name="Tritt A."/>
            <person name="Yoshinaga Y."/>
            <person name="Zwiers L.-H."/>
            <person name="Turgeon B."/>
            <person name="Goodwin S."/>
            <person name="Spatafora J."/>
            <person name="Crous P."/>
            <person name="Grigoriev I."/>
        </authorList>
    </citation>
    <scope>NUCLEOTIDE SEQUENCE</scope>
    <source>
        <strain evidence="2">CBS 260.36</strain>
    </source>
</reference>
<dbReference type="EMBL" id="ML996092">
    <property type="protein sequence ID" value="KAF2148964.1"/>
    <property type="molecule type" value="Genomic_DNA"/>
</dbReference>
<sequence length="194" mass="21889">MEFGNMKKTHHMGTCVIVAAVNREAYAAVLRWAQKQLPQLCAAEYIPHLPPHSAFSRPFAPDLDVLHVEDEHYQVFSWGHRSRLPRAGRGVDPQPPPRVNGRDMGMIMSPPIKRIIVSLETAMESVFAGGALHALLQGHSSLEVMYIVPGDERSGDEDEKPEMSEEEESEDEEDESDDEQEDEETDQPEAEEWQ</sequence>
<keyword evidence="3" id="KW-1185">Reference proteome</keyword>
<proteinExistence type="predicted"/>
<feature type="compositionally biased region" description="Acidic residues" evidence="1">
    <location>
        <begin position="154"/>
        <end position="194"/>
    </location>
</feature>
<protein>
    <submittedName>
        <fullName evidence="2">Uncharacterized protein</fullName>
    </submittedName>
</protein>
<dbReference type="Proteomes" id="UP000799439">
    <property type="component" value="Unassembled WGS sequence"/>
</dbReference>
<feature type="region of interest" description="Disordered" evidence="1">
    <location>
        <begin position="150"/>
        <end position="194"/>
    </location>
</feature>
<evidence type="ECO:0000313" key="3">
    <source>
        <dbReference type="Proteomes" id="UP000799439"/>
    </source>
</evidence>
<evidence type="ECO:0000256" key="1">
    <source>
        <dbReference type="SAM" id="MobiDB-lite"/>
    </source>
</evidence>
<gene>
    <name evidence="2" type="ORF">K461DRAFT_297439</name>
</gene>
<name>A0A9P4MGI3_9PEZI</name>
<feature type="region of interest" description="Disordered" evidence="1">
    <location>
        <begin position="86"/>
        <end position="105"/>
    </location>
</feature>
<evidence type="ECO:0000313" key="2">
    <source>
        <dbReference type="EMBL" id="KAF2148964.1"/>
    </source>
</evidence>
<comment type="caution">
    <text evidence="2">The sequence shown here is derived from an EMBL/GenBank/DDBJ whole genome shotgun (WGS) entry which is preliminary data.</text>
</comment>
<accession>A0A9P4MGI3</accession>
<organism evidence="2 3">
    <name type="scientific">Myriangium duriaei CBS 260.36</name>
    <dbReference type="NCBI Taxonomy" id="1168546"/>
    <lineage>
        <taxon>Eukaryota</taxon>
        <taxon>Fungi</taxon>
        <taxon>Dikarya</taxon>
        <taxon>Ascomycota</taxon>
        <taxon>Pezizomycotina</taxon>
        <taxon>Dothideomycetes</taxon>
        <taxon>Dothideomycetidae</taxon>
        <taxon>Myriangiales</taxon>
        <taxon>Myriangiaceae</taxon>
        <taxon>Myriangium</taxon>
    </lineage>
</organism>
<dbReference type="AlphaFoldDB" id="A0A9P4MGI3"/>